<dbReference type="Pfam" id="PF00078">
    <property type="entry name" value="RVT_1"/>
    <property type="match status" value="1"/>
</dbReference>
<dbReference type="Gene3D" id="3.30.70.270">
    <property type="match status" value="2"/>
</dbReference>
<dbReference type="EMBL" id="BKCJ010003267">
    <property type="protein sequence ID" value="GEU54036.1"/>
    <property type="molecule type" value="Genomic_DNA"/>
</dbReference>
<evidence type="ECO:0000256" key="2">
    <source>
        <dbReference type="SAM" id="MobiDB-lite"/>
    </source>
</evidence>
<protein>
    <submittedName>
        <fullName evidence="5">Reverse transcriptase domain-containing protein</fullName>
    </submittedName>
</protein>
<name>A0A6L2KXU1_TANCI</name>
<feature type="domain" description="Retrotransposon gag" evidence="4">
    <location>
        <begin position="127"/>
        <end position="186"/>
    </location>
</feature>
<sequence>MSYHEQSAPSQPTFVVWNMVRRGKEPITQDQAEKFNKEKERNEKLEEVKARLNFKGCSETSRYSESRMMSTREHKNGTDLGAPTAATNAPTQDIQKRSQKVRIVEAGIGSQDPRRRNHERRTTCPSCGNVRVWFDDLPAKSIDSYDDLKKAFLENYLQQKKYIKDPIEIHNIKQRDGESTKDFVKRGEVAASNDEQKKSFPPWKQQEGNHKQNFIKGYFRNQPRSERKHDRFTLLTKTPKEIFTLDKGKFKAPLPMTTPAEKRNHAKFCEFHGEVGHNTDEYKRITQSFYPNSEVSFPPLGRMKEQKLTPSENQETISAGHHPFDWIQRPEVKKLQAIPSTAHGMLKLPLEGGVITLKSSRMIPLECVMVFGSEGNLLINKQIVEERIKVAINPEYPEQTIMIGSTLTEGGRNKLATYQRLVDKAFHKQIGRNLKVYVDDLVIKSRTEDEIFRDIEETFKTPRKINMKLNPKKCTFGEEERTFLGYKVSTIGLKVCPEKVDIVLSLPSLKYLKDVQKLNGKLASLNRFLSKSAEKLLPLFRTLKKCTKKSNFHWTTKAEEAFKQMKQLIAKLPMLVAPMENEKFIIYWQQQKRCKQVLVEELKEKSISEVEVLVVVEEEGDTWMTPIFEYLTEETLLADVKKARAKKKREQAVIREAKSKAKMEKYYNSKVRSASFKPRDLVFRNNNASCAKDTGKLGPKHEGPYEVTEAHGKGAYKLRDCDGKQLPRT</sequence>
<accession>A0A6L2KXU1</accession>
<dbReference type="InterPro" id="IPR043128">
    <property type="entry name" value="Rev_trsase/Diguanyl_cyclase"/>
</dbReference>
<feature type="coiled-coil region" evidence="1">
    <location>
        <begin position="28"/>
        <end position="55"/>
    </location>
</feature>
<keyword evidence="1" id="KW-0175">Coiled coil</keyword>
<evidence type="ECO:0000313" key="5">
    <source>
        <dbReference type="EMBL" id="GEU54036.1"/>
    </source>
</evidence>
<evidence type="ECO:0000259" key="3">
    <source>
        <dbReference type="Pfam" id="PF00078"/>
    </source>
</evidence>
<comment type="caution">
    <text evidence="5">The sequence shown here is derived from an EMBL/GenBank/DDBJ whole genome shotgun (WGS) entry which is preliminary data.</text>
</comment>
<keyword evidence="5" id="KW-0695">RNA-directed DNA polymerase</keyword>
<dbReference type="InterPro" id="IPR000477">
    <property type="entry name" value="RT_dom"/>
</dbReference>
<dbReference type="AlphaFoldDB" id="A0A6L2KXU1"/>
<keyword evidence="5" id="KW-0808">Transferase</keyword>
<dbReference type="InterPro" id="IPR005162">
    <property type="entry name" value="Retrotrans_gag_dom"/>
</dbReference>
<dbReference type="Pfam" id="PF03732">
    <property type="entry name" value="Retrotrans_gag"/>
    <property type="match status" value="1"/>
</dbReference>
<dbReference type="InterPro" id="IPR050951">
    <property type="entry name" value="Retrovirus_Pol_polyprotein"/>
</dbReference>
<dbReference type="GO" id="GO:0003964">
    <property type="term" value="F:RNA-directed DNA polymerase activity"/>
    <property type="evidence" value="ECO:0007669"/>
    <property type="project" value="UniProtKB-KW"/>
</dbReference>
<gene>
    <name evidence="5" type="ORF">Tci_026014</name>
</gene>
<feature type="compositionally biased region" description="Basic and acidic residues" evidence="2">
    <location>
        <begin position="62"/>
        <end position="77"/>
    </location>
</feature>
<keyword evidence="5" id="KW-0548">Nucleotidyltransferase</keyword>
<proteinExistence type="predicted"/>
<evidence type="ECO:0000259" key="4">
    <source>
        <dbReference type="Pfam" id="PF03732"/>
    </source>
</evidence>
<dbReference type="PANTHER" id="PTHR37984:SF5">
    <property type="entry name" value="PROTEIN NYNRIN-LIKE"/>
    <property type="match status" value="1"/>
</dbReference>
<evidence type="ECO:0000256" key="1">
    <source>
        <dbReference type="SAM" id="Coils"/>
    </source>
</evidence>
<dbReference type="PANTHER" id="PTHR37984">
    <property type="entry name" value="PROTEIN CBG26694"/>
    <property type="match status" value="1"/>
</dbReference>
<dbReference type="InterPro" id="IPR043502">
    <property type="entry name" value="DNA/RNA_pol_sf"/>
</dbReference>
<dbReference type="SUPFAM" id="SSF56672">
    <property type="entry name" value="DNA/RNA polymerases"/>
    <property type="match status" value="1"/>
</dbReference>
<organism evidence="5">
    <name type="scientific">Tanacetum cinerariifolium</name>
    <name type="common">Dalmatian daisy</name>
    <name type="synonym">Chrysanthemum cinerariifolium</name>
    <dbReference type="NCBI Taxonomy" id="118510"/>
    <lineage>
        <taxon>Eukaryota</taxon>
        <taxon>Viridiplantae</taxon>
        <taxon>Streptophyta</taxon>
        <taxon>Embryophyta</taxon>
        <taxon>Tracheophyta</taxon>
        <taxon>Spermatophyta</taxon>
        <taxon>Magnoliopsida</taxon>
        <taxon>eudicotyledons</taxon>
        <taxon>Gunneridae</taxon>
        <taxon>Pentapetalae</taxon>
        <taxon>asterids</taxon>
        <taxon>campanulids</taxon>
        <taxon>Asterales</taxon>
        <taxon>Asteraceae</taxon>
        <taxon>Asteroideae</taxon>
        <taxon>Anthemideae</taxon>
        <taxon>Anthemidinae</taxon>
        <taxon>Tanacetum</taxon>
    </lineage>
</organism>
<feature type="region of interest" description="Disordered" evidence="2">
    <location>
        <begin position="59"/>
        <end position="97"/>
    </location>
</feature>
<feature type="domain" description="Reverse transcriptase" evidence="3">
    <location>
        <begin position="397"/>
        <end position="488"/>
    </location>
</feature>
<reference evidence="5" key="1">
    <citation type="journal article" date="2019" name="Sci. Rep.">
        <title>Draft genome of Tanacetum cinerariifolium, the natural source of mosquito coil.</title>
        <authorList>
            <person name="Yamashiro T."/>
            <person name="Shiraishi A."/>
            <person name="Satake H."/>
            <person name="Nakayama K."/>
        </authorList>
    </citation>
    <scope>NUCLEOTIDE SEQUENCE</scope>
</reference>